<organism evidence="1 2">
    <name type="scientific">Stephania cephalantha</name>
    <dbReference type="NCBI Taxonomy" id="152367"/>
    <lineage>
        <taxon>Eukaryota</taxon>
        <taxon>Viridiplantae</taxon>
        <taxon>Streptophyta</taxon>
        <taxon>Embryophyta</taxon>
        <taxon>Tracheophyta</taxon>
        <taxon>Spermatophyta</taxon>
        <taxon>Magnoliopsida</taxon>
        <taxon>Ranunculales</taxon>
        <taxon>Menispermaceae</taxon>
        <taxon>Menispermoideae</taxon>
        <taxon>Cissampelideae</taxon>
        <taxon>Stephania</taxon>
    </lineage>
</organism>
<accession>A0AAP0HTK5</accession>
<sequence length="132" mass="14579">MIPSPPSPLRLFSSLPSPLSLAFSPLTRRLSLFSFVFAPSLHPDLRRAFPSSLVPHLPRRLGARISSSLRSDLKFSKDSLATLHLLDSSFRFVKPNHATQQQTLCSTILDLNIGVVSLSKCKLKLNLLVTTT</sequence>
<dbReference type="EMBL" id="JBBNAG010000011">
    <property type="protein sequence ID" value="KAK9095265.1"/>
    <property type="molecule type" value="Genomic_DNA"/>
</dbReference>
<keyword evidence="2" id="KW-1185">Reference proteome</keyword>
<dbReference type="AlphaFoldDB" id="A0AAP0HTK5"/>
<evidence type="ECO:0000313" key="1">
    <source>
        <dbReference type="EMBL" id="KAK9095265.1"/>
    </source>
</evidence>
<proteinExistence type="predicted"/>
<evidence type="ECO:0000313" key="2">
    <source>
        <dbReference type="Proteomes" id="UP001419268"/>
    </source>
</evidence>
<reference evidence="1 2" key="1">
    <citation type="submission" date="2024-01" db="EMBL/GenBank/DDBJ databases">
        <title>Genome assemblies of Stephania.</title>
        <authorList>
            <person name="Yang L."/>
        </authorList>
    </citation>
    <scope>NUCLEOTIDE SEQUENCE [LARGE SCALE GENOMIC DNA]</scope>
    <source>
        <strain evidence="1">JXDWG</strain>
        <tissue evidence="1">Leaf</tissue>
    </source>
</reference>
<dbReference type="Proteomes" id="UP001419268">
    <property type="component" value="Unassembled WGS sequence"/>
</dbReference>
<gene>
    <name evidence="1" type="ORF">Scep_026734</name>
</gene>
<name>A0AAP0HTK5_9MAGN</name>
<comment type="caution">
    <text evidence="1">The sequence shown here is derived from an EMBL/GenBank/DDBJ whole genome shotgun (WGS) entry which is preliminary data.</text>
</comment>
<protein>
    <submittedName>
        <fullName evidence="1">Uncharacterized protein</fullName>
    </submittedName>
</protein>